<dbReference type="SUPFAM" id="SSF52058">
    <property type="entry name" value="L domain-like"/>
    <property type="match status" value="1"/>
</dbReference>
<sequence length="212" mass="24212">MMKNKIIPILILIFSVSCFYSQSLIFKDKNLEKAVIENFDLNKDGKMNQFEADRIENLFLVNKGITNAEDLPYFKNAKMIVLDDNSIVNLSLKNLDHLQLFSCTGCKISNFKAENLKILASLYLDNNQIENISLKTTPRIDQLTVSLNKIKTIDLSSLKYLKKLNLEHNLIQKLDISQNINLETLNVTKNPIKETDIKKGAANVTIFGFQQQ</sequence>
<proteinExistence type="predicted"/>
<dbReference type="InterPro" id="IPR052574">
    <property type="entry name" value="CDIRP"/>
</dbReference>
<dbReference type="PROSITE" id="PS51257">
    <property type="entry name" value="PROKAR_LIPOPROTEIN"/>
    <property type="match status" value="1"/>
</dbReference>
<dbReference type="PANTHER" id="PTHR47566">
    <property type="match status" value="1"/>
</dbReference>
<keyword evidence="2" id="KW-0677">Repeat</keyword>
<organism evidence="3 4">
    <name type="scientific">Chryseobacterium mucoviscidosis</name>
    <dbReference type="NCBI Taxonomy" id="1945581"/>
    <lineage>
        <taxon>Bacteria</taxon>
        <taxon>Pseudomonadati</taxon>
        <taxon>Bacteroidota</taxon>
        <taxon>Flavobacteriia</taxon>
        <taxon>Flavobacteriales</taxon>
        <taxon>Weeksellaceae</taxon>
        <taxon>Chryseobacterium group</taxon>
        <taxon>Chryseobacterium</taxon>
    </lineage>
</organism>
<dbReference type="EMBL" id="MVAG01000114">
    <property type="protein sequence ID" value="OVE57479.1"/>
    <property type="molecule type" value="Genomic_DNA"/>
</dbReference>
<protein>
    <recommendedName>
        <fullName evidence="5">Leucine-rich repeat domain-containing protein</fullName>
    </recommendedName>
</protein>
<evidence type="ECO:0000256" key="2">
    <source>
        <dbReference type="ARBA" id="ARBA00022737"/>
    </source>
</evidence>
<dbReference type="AlphaFoldDB" id="A0A202C120"/>
<dbReference type="PANTHER" id="PTHR47566:SF1">
    <property type="entry name" value="PROTEIN NUD1"/>
    <property type="match status" value="1"/>
</dbReference>
<keyword evidence="4" id="KW-1185">Reference proteome</keyword>
<evidence type="ECO:0000256" key="1">
    <source>
        <dbReference type="ARBA" id="ARBA00022614"/>
    </source>
</evidence>
<dbReference type="Proteomes" id="UP000196355">
    <property type="component" value="Unassembled WGS sequence"/>
</dbReference>
<reference evidence="4" key="1">
    <citation type="submission" date="2017-02" db="EMBL/GenBank/DDBJ databases">
        <authorList>
            <person name="Tetz G."/>
            <person name="Tetz V."/>
        </authorList>
    </citation>
    <scope>NUCLEOTIDE SEQUENCE [LARGE SCALE GENOMIC DNA]</scope>
    <source>
        <strain evidence="4">VT16-26</strain>
    </source>
</reference>
<name>A0A202C120_9FLAO</name>
<evidence type="ECO:0000313" key="4">
    <source>
        <dbReference type="Proteomes" id="UP000196355"/>
    </source>
</evidence>
<gene>
    <name evidence="3" type="ORF">B0E34_09980</name>
</gene>
<accession>A0A202C120</accession>
<dbReference type="InterPro" id="IPR032675">
    <property type="entry name" value="LRR_dom_sf"/>
</dbReference>
<evidence type="ECO:0008006" key="5">
    <source>
        <dbReference type="Google" id="ProtNLM"/>
    </source>
</evidence>
<dbReference type="Gene3D" id="3.80.10.10">
    <property type="entry name" value="Ribonuclease Inhibitor"/>
    <property type="match status" value="1"/>
</dbReference>
<keyword evidence="1" id="KW-0433">Leucine-rich repeat</keyword>
<evidence type="ECO:0000313" key="3">
    <source>
        <dbReference type="EMBL" id="OVE57479.1"/>
    </source>
</evidence>
<dbReference type="GO" id="GO:0035591">
    <property type="term" value="F:signaling adaptor activity"/>
    <property type="evidence" value="ECO:0007669"/>
    <property type="project" value="TreeGrafter"/>
</dbReference>
<comment type="caution">
    <text evidence="3">The sequence shown here is derived from an EMBL/GenBank/DDBJ whole genome shotgun (WGS) entry which is preliminary data.</text>
</comment>